<reference evidence="2" key="1">
    <citation type="submission" date="2020-10" db="EMBL/GenBank/DDBJ databases">
        <authorList>
            <person name="Gilroy R."/>
        </authorList>
    </citation>
    <scope>NUCLEOTIDE SEQUENCE</scope>
    <source>
        <strain evidence="2">10532</strain>
    </source>
</reference>
<protein>
    <submittedName>
        <fullName evidence="2">Phosphatase PAP2 family protein</fullName>
    </submittedName>
</protein>
<gene>
    <name evidence="2" type="ORF">IAA81_04640</name>
</gene>
<dbReference type="InterPro" id="IPR000326">
    <property type="entry name" value="PAP2/HPO"/>
</dbReference>
<dbReference type="Pfam" id="PF01569">
    <property type="entry name" value="PAP2"/>
    <property type="match status" value="1"/>
</dbReference>
<dbReference type="PANTHER" id="PTHR14969:SF13">
    <property type="entry name" value="AT30094P"/>
    <property type="match status" value="1"/>
</dbReference>
<accession>A0A9D9HPB6</accession>
<sequence>MGKVFVDRKIAVVIMLVFFSGIIYSQSSGYIDSNYTGAGIQEINGSDSGPFELSWLKESLITVTGAALLIPGLLIKTGEEDYTAGVLDKNKINPFDRWAARPYSKPLDITGSILVGASVLTPAVLLATDKNQWFNIGVMYFESSLLAFSTADLLKEVIQRKRPYMYFSGYPEEEVKAGDYCRSFPSRHTAMAFNGAVFTSYVFSTYFPESKYKVPVIAGSFTLAGATGLARILSGNHFISDVLAGAAIGSASGFLVPFFHRVNSELENSGNGNMDISLLPAGLALNFRY</sequence>
<comment type="caution">
    <text evidence="2">The sequence shown here is derived from an EMBL/GenBank/DDBJ whole genome shotgun (WGS) entry which is preliminary data.</text>
</comment>
<evidence type="ECO:0000313" key="3">
    <source>
        <dbReference type="Proteomes" id="UP000823638"/>
    </source>
</evidence>
<evidence type="ECO:0000259" key="1">
    <source>
        <dbReference type="SMART" id="SM00014"/>
    </source>
</evidence>
<dbReference type="InterPro" id="IPR036938">
    <property type="entry name" value="PAP2/HPO_sf"/>
</dbReference>
<dbReference type="SUPFAM" id="SSF48317">
    <property type="entry name" value="Acid phosphatase/Vanadium-dependent haloperoxidase"/>
    <property type="match status" value="1"/>
</dbReference>
<reference evidence="2" key="2">
    <citation type="journal article" date="2021" name="PeerJ">
        <title>Extensive microbial diversity within the chicken gut microbiome revealed by metagenomics and culture.</title>
        <authorList>
            <person name="Gilroy R."/>
            <person name="Ravi A."/>
            <person name="Getino M."/>
            <person name="Pursley I."/>
            <person name="Horton D.L."/>
            <person name="Alikhan N.F."/>
            <person name="Baker D."/>
            <person name="Gharbi K."/>
            <person name="Hall N."/>
            <person name="Watson M."/>
            <person name="Adriaenssens E.M."/>
            <person name="Foster-Nyarko E."/>
            <person name="Jarju S."/>
            <person name="Secka A."/>
            <person name="Antonio M."/>
            <person name="Oren A."/>
            <person name="Chaudhuri R.R."/>
            <person name="La Ragione R."/>
            <person name="Hildebrand F."/>
            <person name="Pallen M.J."/>
        </authorList>
    </citation>
    <scope>NUCLEOTIDE SEQUENCE</scope>
    <source>
        <strain evidence="2">10532</strain>
    </source>
</reference>
<dbReference type="Gene3D" id="1.20.144.10">
    <property type="entry name" value="Phosphatidic acid phosphatase type 2/haloperoxidase"/>
    <property type="match status" value="1"/>
</dbReference>
<dbReference type="AlphaFoldDB" id="A0A9D9HPB6"/>
<dbReference type="Proteomes" id="UP000823638">
    <property type="component" value="Unassembled WGS sequence"/>
</dbReference>
<feature type="domain" description="Phosphatidic acid phosphatase type 2/haloperoxidase" evidence="1">
    <location>
        <begin position="135"/>
        <end position="257"/>
    </location>
</feature>
<dbReference type="SMART" id="SM00014">
    <property type="entry name" value="acidPPc"/>
    <property type="match status" value="1"/>
</dbReference>
<dbReference type="EMBL" id="JADIMM010000066">
    <property type="protein sequence ID" value="MBO8457500.1"/>
    <property type="molecule type" value="Genomic_DNA"/>
</dbReference>
<evidence type="ECO:0000313" key="2">
    <source>
        <dbReference type="EMBL" id="MBO8457500.1"/>
    </source>
</evidence>
<dbReference type="PANTHER" id="PTHR14969">
    <property type="entry name" value="SPHINGOSINE-1-PHOSPHATE PHOSPHOHYDROLASE"/>
    <property type="match status" value="1"/>
</dbReference>
<name>A0A9D9HPB6_9SPIR</name>
<organism evidence="2 3">
    <name type="scientific">Candidatus Gallitreponema excrementavium</name>
    <dbReference type="NCBI Taxonomy" id="2840840"/>
    <lineage>
        <taxon>Bacteria</taxon>
        <taxon>Pseudomonadati</taxon>
        <taxon>Spirochaetota</taxon>
        <taxon>Spirochaetia</taxon>
        <taxon>Spirochaetales</taxon>
        <taxon>Candidatus Gallitreponema</taxon>
    </lineage>
</organism>
<proteinExistence type="predicted"/>